<reference evidence="3" key="1">
    <citation type="journal article" date="2021" name="Sci. Adv.">
        <title>The American lobster genome reveals insights on longevity, neural, and immune adaptations.</title>
        <authorList>
            <person name="Polinski J.M."/>
            <person name="Zimin A.V."/>
            <person name="Clark K.F."/>
            <person name="Kohn A.B."/>
            <person name="Sadowski N."/>
            <person name="Timp W."/>
            <person name="Ptitsyn A."/>
            <person name="Khanna P."/>
            <person name="Romanova D.Y."/>
            <person name="Williams P."/>
            <person name="Greenwood S.J."/>
            <person name="Moroz L.L."/>
            <person name="Walt D.R."/>
            <person name="Bodnar A.G."/>
        </authorList>
    </citation>
    <scope>NUCLEOTIDE SEQUENCE</scope>
    <source>
        <strain evidence="3">GMGI-L3</strain>
    </source>
</reference>
<dbReference type="SUPFAM" id="SSF48097">
    <property type="entry name" value="Regulator of G-protein signaling, RGS"/>
    <property type="match status" value="2"/>
</dbReference>
<protein>
    <submittedName>
        <fullName evidence="3">A-kinase anchor protein 10-like</fullName>
    </submittedName>
</protein>
<feature type="compositionally biased region" description="Polar residues" evidence="1">
    <location>
        <begin position="731"/>
        <end position="742"/>
    </location>
</feature>
<dbReference type="PANTHER" id="PTHR13155:SF1">
    <property type="entry name" value="A-KINASE ANCHOR PROTEIN 10, MITOCHONDRIAL"/>
    <property type="match status" value="1"/>
</dbReference>
<gene>
    <name evidence="3" type="primary">Akap10-L</name>
    <name evidence="3" type="ORF">Hamer_G011121</name>
</gene>
<dbReference type="GO" id="GO:0005739">
    <property type="term" value="C:mitochondrion"/>
    <property type="evidence" value="ECO:0007669"/>
    <property type="project" value="TreeGrafter"/>
</dbReference>
<dbReference type="CDD" id="cd08721">
    <property type="entry name" value="RGS_AKAP2_2"/>
    <property type="match status" value="1"/>
</dbReference>
<feature type="compositionally biased region" description="Basic and acidic residues" evidence="1">
    <location>
        <begin position="325"/>
        <end position="357"/>
    </location>
</feature>
<dbReference type="SMART" id="SM00315">
    <property type="entry name" value="RGS"/>
    <property type="match status" value="2"/>
</dbReference>
<dbReference type="InterPro" id="IPR052246">
    <property type="entry name" value="Cell_Polariz_PKAAnc"/>
</dbReference>
<dbReference type="Proteomes" id="UP000747542">
    <property type="component" value="Unassembled WGS sequence"/>
</dbReference>
<feature type="compositionally biased region" description="Polar residues" evidence="1">
    <location>
        <begin position="300"/>
        <end position="323"/>
    </location>
</feature>
<dbReference type="GO" id="GO:0008104">
    <property type="term" value="P:intracellular protein localization"/>
    <property type="evidence" value="ECO:0007669"/>
    <property type="project" value="TreeGrafter"/>
</dbReference>
<dbReference type="CDD" id="cd12804">
    <property type="entry name" value="AKAP10_AKB"/>
    <property type="match status" value="1"/>
</dbReference>
<dbReference type="InterPro" id="IPR037719">
    <property type="entry name" value="AKAP10_AKB_dom"/>
</dbReference>
<name>A0A8J5JX61_HOMAM</name>
<feature type="compositionally biased region" description="Basic and acidic residues" evidence="1">
    <location>
        <begin position="269"/>
        <end position="282"/>
    </location>
</feature>
<feature type="domain" description="RGS" evidence="2">
    <location>
        <begin position="461"/>
        <end position="587"/>
    </location>
</feature>
<feature type="region of interest" description="Disordered" evidence="1">
    <location>
        <begin position="122"/>
        <end position="146"/>
    </location>
</feature>
<evidence type="ECO:0000259" key="2">
    <source>
        <dbReference type="PROSITE" id="PS50132"/>
    </source>
</evidence>
<feature type="compositionally biased region" description="Low complexity" evidence="1">
    <location>
        <begin position="134"/>
        <end position="146"/>
    </location>
</feature>
<dbReference type="AlphaFoldDB" id="A0A8J5JX61"/>
<dbReference type="PROSITE" id="PS50132">
    <property type="entry name" value="RGS"/>
    <property type="match status" value="3"/>
</dbReference>
<dbReference type="EMBL" id="JAHLQT010022636">
    <property type="protein sequence ID" value="KAG7166292.1"/>
    <property type="molecule type" value="Genomic_DNA"/>
</dbReference>
<sequence>MGNETLVSLNEEQGVYLLNSLDIHPDWPGPWTITYGSTPQLISLNTPEAVWSKPNLLHNSSSMTLNFYHDSNASFFMYTPVDPNLDSPFVLTCDGSGAGGGSPNHVGPHHMREIPPQLLQQGAASSVWQGPDASTTHPPHGTPSSTHLITQADEQLFMGRERVDPLLIQSQFVKTVEDILNSPSTLPYFLQFLQGWGADKYARFWLEAKSFRAAAVTRINNQDLKESCDNPASMIGDITVKFNEENDKYLEMDQRIPLDKNSELSNTQSHEKRKTDSSKDKGLVLPDLVSSIKNARDVTPLNTPDGSTSNVLTCQTRTSQQEPVSVREKEFTIVPQKDIELKHGHSAPRDRSADERNVSTPSASNCLRDNNLRQNIADDAMRIFNKYLTKEAEHSVGVNVATVGNILKKISVVQEDIDPSCFMPAQKIVFNALEQEFLPKFLASDYYLKHQIDVLTSGSVRLADILYSDSAFPYFMEYVEQEGGRSILQFWVAASNFRQQLMEQADISDPKQAQADAMILYDKYFSLQAMCPLGFSDRLRFIVEGNICREEGPLPSCFDLPLRVVLHRLERDFLVGYLSSNLHIKYLSELINTVKTSVELLGRSESTCSSEQSSSHGGISTQNTLLAMDTSVSNRFRNLDDPTLAMRIDEAQITDPDSLWRRKNFSKMSCGYINELGRFESDLQPEPDRKTESKISRTLKKFVNMDEDKVKEDIAYKVAEMIIKDVTSVTLGSQHSSRSSVEFSAPPLSPSSVSQDNLSDVFPS</sequence>
<comment type="caution">
    <text evidence="3">The sequence shown here is derived from an EMBL/GenBank/DDBJ whole genome shotgun (WGS) entry which is preliminary data.</text>
</comment>
<dbReference type="InterPro" id="IPR036305">
    <property type="entry name" value="RGS_sf"/>
</dbReference>
<proteinExistence type="predicted"/>
<dbReference type="GO" id="GO:0005886">
    <property type="term" value="C:plasma membrane"/>
    <property type="evidence" value="ECO:0007669"/>
    <property type="project" value="TreeGrafter"/>
</dbReference>
<dbReference type="GO" id="GO:0051018">
    <property type="term" value="F:protein kinase A binding"/>
    <property type="evidence" value="ECO:0007669"/>
    <property type="project" value="InterPro"/>
</dbReference>
<feature type="region of interest" description="Disordered" evidence="1">
    <location>
        <begin position="731"/>
        <end position="764"/>
    </location>
</feature>
<feature type="region of interest" description="Disordered" evidence="1">
    <location>
        <begin position="253"/>
        <end position="283"/>
    </location>
</feature>
<evidence type="ECO:0000256" key="1">
    <source>
        <dbReference type="SAM" id="MobiDB-lite"/>
    </source>
</evidence>
<feature type="region of interest" description="Disordered" evidence="1">
    <location>
        <begin position="297"/>
        <end position="366"/>
    </location>
</feature>
<feature type="domain" description="RGS" evidence="2">
    <location>
        <begin position="175"/>
        <end position="212"/>
    </location>
</feature>
<evidence type="ECO:0000313" key="4">
    <source>
        <dbReference type="Proteomes" id="UP000747542"/>
    </source>
</evidence>
<organism evidence="3 4">
    <name type="scientific">Homarus americanus</name>
    <name type="common">American lobster</name>
    <dbReference type="NCBI Taxonomy" id="6706"/>
    <lineage>
        <taxon>Eukaryota</taxon>
        <taxon>Metazoa</taxon>
        <taxon>Ecdysozoa</taxon>
        <taxon>Arthropoda</taxon>
        <taxon>Crustacea</taxon>
        <taxon>Multicrustacea</taxon>
        <taxon>Malacostraca</taxon>
        <taxon>Eumalacostraca</taxon>
        <taxon>Eucarida</taxon>
        <taxon>Decapoda</taxon>
        <taxon>Pleocyemata</taxon>
        <taxon>Astacidea</taxon>
        <taxon>Nephropoidea</taxon>
        <taxon>Nephropidae</taxon>
        <taxon>Homarus</taxon>
    </lineage>
</organism>
<dbReference type="FunFam" id="1.10.167.10:FF:000005">
    <property type="entry name" value="Putative A-kinase anchor protein 10 mitochondrial"/>
    <property type="match status" value="1"/>
</dbReference>
<feature type="compositionally biased region" description="Basic and acidic residues" evidence="1">
    <location>
        <begin position="253"/>
        <end position="262"/>
    </location>
</feature>
<feature type="domain" description="RGS" evidence="2">
    <location>
        <begin position="369"/>
        <end position="449"/>
    </location>
</feature>
<evidence type="ECO:0000313" key="3">
    <source>
        <dbReference type="EMBL" id="KAG7166292.1"/>
    </source>
</evidence>
<accession>A0A8J5JX61</accession>
<dbReference type="InterPro" id="IPR044926">
    <property type="entry name" value="RGS_subdomain_2"/>
</dbReference>
<dbReference type="Gene3D" id="1.10.167.10">
    <property type="entry name" value="Regulator of G-protein Signalling 4, domain 2"/>
    <property type="match status" value="3"/>
</dbReference>
<dbReference type="Pfam" id="PF00615">
    <property type="entry name" value="RGS"/>
    <property type="match status" value="2"/>
</dbReference>
<dbReference type="InterPro" id="IPR016137">
    <property type="entry name" value="RGS"/>
</dbReference>
<keyword evidence="4" id="KW-1185">Reference proteome</keyword>
<dbReference type="PANTHER" id="PTHR13155">
    <property type="entry name" value="A-KINASE ANCHOR PROTEINS"/>
    <property type="match status" value="1"/>
</dbReference>